<gene>
    <name evidence="1" type="ORF">OMM_14656</name>
</gene>
<dbReference type="Gene3D" id="3.40.50.300">
    <property type="entry name" value="P-loop containing nucleotide triphosphate hydrolases"/>
    <property type="match status" value="1"/>
</dbReference>
<evidence type="ECO:0008006" key="3">
    <source>
        <dbReference type="Google" id="ProtNLM"/>
    </source>
</evidence>
<dbReference type="Proteomes" id="UP000189670">
    <property type="component" value="Unassembled WGS sequence"/>
</dbReference>
<dbReference type="InterPro" id="IPR027417">
    <property type="entry name" value="P-loop_NTPase"/>
</dbReference>
<protein>
    <recommendedName>
        <fullName evidence="3">Sulfotransferase domain-containing protein</fullName>
    </recommendedName>
</protein>
<name>A0A1V1NRL1_9BACT</name>
<sequence length="105" mass="12443">MRKILRGICLHIGINFQLCSSFTDWKSVQFLSDSGSSKKNFNIYNLLNPQFKGFHIIRDPRDIIVSAYFSHRNVHEIFNDWLEDHRLKLKQCSLEKGLKMKLIFL</sequence>
<proteinExistence type="predicted"/>
<evidence type="ECO:0000313" key="1">
    <source>
        <dbReference type="EMBL" id="ETR65193.1"/>
    </source>
</evidence>
<reference evidence="2" key="1">
    <citation type="submission" date="2012-11" db="EMBL/GenBank/DDBJ databases">
        <authorList>
            <person name="Lucero-Rivera Y.E."/>
            <person name="Tovar-Ramirez D."/>
        </authorList>
    </citation>
    <scope>NUCLEOTIDE SEQUENCE [LARGE SCALE GENOMIC DNA]</scope>
    <source>
        <strain evidence="2">Araruama</strain>
    </source>
</reference>
<dbReference type="AlphaFoldDB" id="A0A1V1NRL1"/>
<accession>A0A1V1NRL1</accession>
<dbReference type="EMBL" id="ATBP01003102">
    <property type="protein sequence ID" value="ETR65193.1"/>
    <property type="molecule type" value="Genomic_DNA"/>
</dbReference>
<dbReference type="SUPFAM" id="SSF52540">
    <property type="entry name" value="P-loop containing nucleoside triphosphate hydrolases"/>
    <property type="match status" value="1"/>
</dbReference>
<evidence type="ECO:0000313" key="2">
    <source>
        <dbReference type="Proteomes" id="UP000189670"/>
    </source>
</evidence>
<comment type="caution">
    <text evidence="1">The sequence shown here is derived from an EMBL/GenBank/DDBJ whole genome shotgun (WGS) entry which is preliminary data.</text>
</comment>
<organism evidence="1 2">
    <name type="scientific">Candidatus Magnetoglobus multicellularis str. Araruama</name>
    <dbReference type="NCBI Taxonomy" id="890399"/>
    <lineage>
        <taxon>Bacteria</taxon>
        <taxon>Pseudomonadati</taxon>
        <taxon>Thermodesulfobacteriota</taxon>
        <taxon>Desulfobacteria</taxon>
        <taxon>Desulfobacterales</taxon>
        <taxon>Desulfobacteraceae</taxon>
        <taxon>Candidatus Magnetoglobus</taxon>
    </lineage>
</organism>